<dbReference type="CDD" id="cd00693">
    <property type="entry name" value="secretory_peroxidase"/>
    <property type="match status" value="1"/>
</dbReference>
<keyword evidence="11 15" id="KW-1015">Disulfide bond</keyword>
<evidence type="ECO:0000256" key="9">
    <source>
        <dbReference type="ARBA" id="ARBA00023002"/>
    </source>
</evidence>
<keyword evidence="9" id="KW-0560">Oxidoreductase</keyword>
<dbReference type="EC" id="1.11.1.7" evidence="4"/>
<dbReference type="InterPro" id="IPR019793">
    <property type="entry name" value="Peroxidases_heam-ligand_BS"/>
</dbReference>
<dbReference type="PANTHER" id="PTHR31517:SF84">
    <property type="entry name" value="PEROXIDASE"/>
    <property type="match status" value="1"/>
</dbReference>
<keyword evidence="7 14" id="KW-0479">Metal-binding</keyword>
<proteinExistence type="inferred from homology"/>
<evidence type="ECO:0000256" key="10">
    <source>
        <dbReference type="ARBA" id="ARBA00023004"/>
    </source>
</evidence>
<evidence type="ECO:0000256" key="3">
    <source>
        <dbReference type="ARBA" id="ARBA00006873"/>
    </source>
</evidence>
<dbReference type="SUPFAM" id="SSF48113">
    <property type="entry name" value="Heme-dependent peroxidases"/>
    <property type="match status" value="1"/>
</dbReference>
<evidence type="ECO:0000313" key="17">
    <source>
        <dbReference type="EMBL" id="KZM92254.1"/>
    </source>
</evidence>
<evidence type="ECO:0000256" key="2">
    <source>
        <dbReference type="ARBA" id="ARBA00002322"/>
    </source>
</evidence>
<comment type="similarity">
    <text evidence="3">Belongs to the peroxidase family. Ascorbate peroxidase subfamily.</text>
</comment>
<evidence type="ECO:0000256" key="12">
    <source>
        <dbReference type="ARBA" id="ARBA00023180"/>
    </source>
</evidence>
<evidence type="ECO:0000256" key="4">
    <source>
        <dbReference type="ARBA" id="ARBA00012313"/>
    </source>
</evidence>
<dbReference type="PROSITE" id="PS50873">
    <property type="entry name" value="PEROXIDASE_4"/>
    <property type="match status" value="1"/>
</dbReference>
<evidence type="ECO:0000259" key="16">
    <source>
        <dbReference type="PROSITE" id="PS50873"/>
    </source>
</evidence>
<dbReference type="OMA" id="ANNTEIF"/>
<keyword evidence="12" id="KW-0325">Glycoprotein</keyword>
<dbReference type="InterPro" id="IPR033905">
    <property type="entry name" value="Secretory_peroxidase"/>
</dbReference>
<organism evidence="17">
    <name type="scientific">Daucus carota subsp. sativus</name>
    <name type="common">Carrot</name>
    <dbReference type="NCBI Taxonomy" id="79200"/>
    <lineage>
        <taxon>Eukaryota</taxon>
        <taxon>Viridiplantae</taxon>
        <taxon>Streptophyta</taxon>
        <taxon>Embryophyta</taxon>
        <taxon>Tracheophyta</taxon>
        <taxon>Spermatophyta</taxon>
        <taxon>Magnoliopsida</taxon>
        <taxon>eudicotyledons</taxon>
        <taxon>Gunneridae</taxon>
        <taxon>Pentapetalae</taxon>
        <taxon>asterids</taxon>
        <taxon>campanulids</taxon>
        <taxon>Apiales</taxon>
        <taxon>Apiaceae</taxon>
        <taxon>Apioideae</taxon>
        <taxon>Scandiceae</taxon>
        <taxon>Daucinae</taxon>
        <taxon>Daucus</taxon>
        <taxon>Daucus sect. Daucus</taxon>
    </lineage>
</organism>
<dbReference type="PRINTS" id="PR00458">
    <property type="entry name" value="PEROXIDASE"/>
</dbReference>
<evidence type="ECO:0000256" key="14">
    <source>
        <dbReference type="PIRSR" id="PIRSR600823-3"/>
    </source>
</evidence>
<comment type="caution">
    <text evidence="17">The sequence shown here is derived from an EMBL/GenBank/DDBJ whole genome shotgun (WGS) entry which is preliminary data.</text>
</comment>
<feature type="binding site" evidence="13">
    <location>
        <position position="106"/>
    </location>
    <ligand>
        <name>substrate</name>
    </ligand>
</feature>
<dbReference type="GO" id="GO:0020037">
    <property type="term" value="F:heme binding"/>
    <property type="evidence" value="ECO:0007669"/>
    <property type="project" value="InterPro"/>
</dbReference>
<evidence type="ECO:0000256" key="6">
    <source>
        <dbReference type="ARBA" id="ARBA00022617"/>
    </source>
</evidence>
<keyword evidence="6" id="KW-0349">Heme</keyword>
<reference evidence="17" key="1">
    <citation type="journal article" date="2016" name="Nat. Genet.">
        <title>A high-quality carrot genome assembly provides new insights into carotenoid accumulation and asterid genome evolution.</title>
        <authorList>
            <person name="Iorizzo M."/>
            <person name="Ellison S."/>
            <person name="Senalik D."/>
            <person name="Zeng P."/>
            <person name="Satapoomin P."/>
            <person name="Huang J."/>
            <person name="Bowman M."/>
            <person name="Iovene M."/>
            <person name="Sanseverino W."/>
            <person name="Cavagnaro P."/>
            <person name="Yildiz M."/>
            <person name="Macko-Podgorni A."/>
            <person name="Moranska E."/>
            <person name="Grzebelus E."/>
            <person name="Grzebelus D."/>
            <person name="Ashrafi H."/>
            <person name="Zheng Z."/>
            <person name="Cheng S."/>
            <person name="Spooner D."/>
            <person name="Van Deynze A."/>
            <person name="Simon P."/>
        </authorList>
    </citation>
    <scope>NUCLEOTIDE SEQUENCE [LARGE SCALE GENOMIC DNA]</scope>
    <source>
        <tissue evidence="17">Leaf</tissue>
    </source>
</reference>
<dbReference type="PROSITE" id="PS00435">
    <property type="entry name" value="PEROXIDASE_1"/>
    <property type="match status" value="1"/>
</dbReference>
<dbReference type="PANTHER" id="PTHR31517">
    <property type="match status" value="1"/>
</dbReference>
<dbReference type="Gene3D" id="1.10.520.10">
    <property type="match status" value="2"/>
</dbReference>
<feature type="binding site" evidence="14">
    <location>
        <position position="199"/>
    </location>
    <ligand>
        <name>Ca(2+)</name>
        <dbReference type="ChEBI" id="CHEBI:29108"/>
        <label>2</label>
    </ligand>
</feature>
<evidence type="ECO:0000256" key="15">
    <source>
        <dbReference type="PIRSR" id="PIRSR600823-5"/>
    </source>
</evidence>
<dbReference type="InterPro" id="IPR002016">
    <property type="entry name" value="Haem_peroxidase"/>
</dbReference>
<dbReference type="FunFam" id="1.10.420.10:FF:000006">
    <property type="entry name" value="Peroxidase"/>
    <property type="match status" value="1"/>
</dbReference>
<feature type="disulfide bond" evidence="15">
    <location>
        <begin position="143"/>
        <end position="175"/>
    </location>
</feature>
<evidence type="ECO:0000256" key="7">
    <source>
        <dbReference type="ARBA" id="ARBA00022723"/>
    </source>
</evidence>
<dbReference type="EMBL" id="LNRQ01000006">
    <property type="protein sequence ID" value="KZM92254.1"/>
    <property type="molecule type" value="Genomic_DNA"/>
</dbReference>
<dbReference type="Gramene" id="KZM92254">
    <property type="protein sequence ID" value="KZM92254"/>
    <property type="gene ID" value="DCAR_020381"/>
</dbReference>
<dbReference type="InterPro" id="IPR000823">
    <property type="entry name" value="Peroxidase_pln"/>
</dbReference>
<accession>A0A164WU58</accession>
<keyword evidence="5" id="KW-0575">Peroxidase</keyword>
<comment type="function">
    <text evidence="2">Removal of H(2)O(2), oxidation of toxic reductants, biosynthesis and degradation of lignin, suberization, auxin catabolism, response to environmental stresses such as wounding, pathogen attack and oxidative stress. These functions might be dependent on each isozyme/isoform in each plant tissue.</text>
</comment>
<dbReference type="GO" id="GO:0006979">
    <property type="term" value="P:response to oxidative stress"/>
    <property type="evidence" value="ECO:0007669"/>
    <property type="project" value="InterPro"/>
</dbReference>
<dbReference type="GO" id="GO:0046872">
    <property type="term" value="F:metal ion binding"/>
    <property type="evidence" value="ECO:0007669"/>
    <property type="project" value="UniProtKB-KW"/>
</dbReference>
<dbReference type="Pfam" id="PF00141">
    <property type="entry name" value="peroxidase"/>
    <property type="match status" value="1"/>
</dbReference>
<evidence type="ECO:0000256" key="8">
    <source>
        <dbReference type="ARBA" id="ARBA00022837"/>
    </source>
</evidence>
<dbReference type="Gene3D" id="1.10.420.10">
    <property type="entry name" value="Peroxidase, domain 2"/>
    <property type="match status" value="1"/>
</dbReference>
<evidence type="ECO:0000256" key="13">
    <source>
        <dbReference type="PIRSR" id="PIRSR600823-2"/>
    </source>
</evidence>
<dbReference type="PROSITE" id="PS00436">
    <property type="entry name" value="PEROXIDASE_2"/>
    <property type="match status" value="1"/>
</dbReference>
<dbReference type="InterPro" id="IPR019794">
    <property type="entry name" value="Peroxidases_AS"/>
</dbReference>
<feature type="domain" description="Plant heme peroxidase family profile" evidence="16">
    <location>
        <begin position="49"/>
        <end position="271"/>
    </location>
</feature>
<name>A0A164WU58_DAUCS</name>
<feature type="binding site" description="axial binding residue" evidence="14">
    <location>
        <position position="136"/>
    </location>
    <ligand>
        <name>heme b</name>
        <dbReference type="ChEBI" id="CHEBI:60344"/>
    </ligand>
    <ligandPart>
        <name>Fe</name>
        <dbReference type="ChEBI" id="CHEBI:18248"/>
    </ligandPart>
</feature>
<dbReference type="InterPro" id="IPR010255">
    <property type="entry name" value="Haem_peroxidase_sf"/>
</dbReference>
<keyword evidence="10 14" id="KW-0408">Iron</keyword>
<comment type="catalytic activity">
    <reaction evidence="1">
        <text>2 a phenolic donor + H2O2 = 2 a phenolic radical donor + 2 H2O</text>
        <dbReference type="Rhea" id="RHEA:56136"/>
        <dbReference type="ChEBI" id="CHEBI:15377"/>
        <dbReference type="ChEBI" id="CHEBI:16240"/>
        <dbReference type="ChEBI" id="CHEBI:139520"/>
        <dbReference type="ChEBI" id="CHEBI:139521"/>
        <dbReference type="EC" id="1.11.1.7"/>
    </reaction>
</comment>
<protein>
    <recommendedName>
        <fullName evidence="4">peroxidase</fullName>
        <ecNumber evidence="4">1.11.1.7</ecNumber>
    </recommendedName>
</protein>
<evidence type="ECO:0000256" key="11">
    <source>
        <dbReference type="ARBA" id="ARBA00023157"/>
    </source>
</evidence>
<feature type="binding site" evidence="14">
    <location>
        <position position="137"/>
    </location>
    <ligand>
        <name>Ca(2+)</name>
        <dbReference type="ChEBI" id="CHEBI:29108"/>
        <label>2</label>
    </ligand>
</feature>
<comment type="cofactor">
    <cofactor evidence="14">
        <name>heme b</name>
        <dbReference type="ChEBI" id="CHEBI:60344"/>
    </cofactor>
    <text evidence="14">Binds 1 heme b (iron(II)-protoporphyrin IX) group per subunit.</text>
</comment>
<gene>
    <name evidence="17" type="ORF">DCAR_020381</name>
</gene>
<dbReference type="AlphaFoldDB" id="A0A164WU58"/>
<dbReference type="GO" id="GO:0042744">
    <property type="term" value="P:hydrogen peroxide catabolic process"/>
    <property type="evidence" value="ECO:0007669"/>
    <property type="project" value="InterPro"/>
</dbReference>
<keyword evidence="8 14" id="KW-0106">Calcium</keyword>
<dbReference type="GO" id="GO:0140825">
    <property type="term" value="F:lactoperoxidase activity"/>
    <property type="evidence" value="ECO:0007669"/>
    <property type="project" value="UniProtKB-EC"/>
</dbReference>
<sequence>MQLSQMSEHPSLLCPSLPNLFVHFHRVLKTQQLQVGFYRTNCSNAESIVRQEVERAFFFDDKGIAAGLIRLHFHDCFVRTKGIGWPVPAGRRDGRVSLAAETVALPPPTFNVTQSTQAFANKGLSQKDMVILLGAHTVGRSHCTSFSKRLYNFSPTTSQDPSLDPFFAWFLKSQCPLDGQGNIDPNSVVQMNRSPNLQDNSYYADISAHRVVLTSDETLNSNSQTLSLVNEYASNNTKWLIDFAGAMVKMSKIGVLTGTAGEIRSNCRVINP</sequence>
<evidence type="ECO:0000256" key="5">
    <source>
        <dbReference type="ARBA" id="ARBA00022559"/>
    </source>
</evidence>
<comment type="cofactor">
    <cofactor evidence="14">
        <name>Ca(2+)</name>
        <dbReference type="ChEBI" id="CHEBI:29108"/>
    </cofactor>
    <text evidence="14">Binds 2 calcium ions per subunit.</text>
</comment>
<evidence type="ECO:0000256" key="1">
    <source>
        <dbReference type="ARBA" id="ARBA00000189"/>
    </source>
</evidence>